<dbReference type="SUPFAM" id="SSF49899">
    <property type="entry name" value="Concanavalin A-like lectins/glucanases"/>
    <property type="match status" value="1"/>
</dbReference>
<dbReference type="EMBL" id="FONV01000005">
    <property type="protein sequence ID" value="SFF05842.1"/>
    <property type="molecule type" value="Genomic_DNA"/>
</dbReference>
<dbReference type="CDD" id="cd01951">
    <property type="entry name" value="lectin_L-type"/>
    <property type="match status" value="1"/>
</dbReference>
<name>A0A1I2FK59_9ACTN</name>
<proteinExistence type="predicted"/>
<keyword evidence="1" id="KW-0732">Signal</keyword>
<reference evidence="2 3" key="1">
    <citation type="submission" date="2016-10" db="EMBL/GenBank/DDBJ databases">
        <authorList>
            <person name="de Groot N.N."/>
        </authorList>
    </citation>
    <scope>NUCLEOTIDE SEQUENCE [LARGE SCALE GENOMIC DNA]</scope>
    <source>
        <strain evidence="2 3">DSM 43019</strain>
    </source>
</reference>
<feature type="chain" id="PRO_5011475567" evidence="1">
    <location>
        <begin position="34"/>
        <end position="250"/>
    </location>
</feature>
<evidence type="ECO:0000256" key="1">
    <source>
        <dbReference type="SAM" id="SignalP"/>
    </source>
</evidence>
<organism evidence="2 3">
    <name type="scientific">Actinoplanes philippinensis</name>
    <dbReference type="NCBI Taxonomy" id="35752"/>
    <lineage>
        <taxon>Bacteria</taxon>
        <taxon>Bacillati</taxon>
        <taxon>Actinomycetota</taxon>
        <taxon>Actinomycetes</taxon>
        <taxon>Micromonosporales</taxon>
        <taxon>Micromonosporaceae</taxon>
        <taxon>Actinoplanes</taxon>
    </lineage>
</organism>
<dbReference type="InterPro" id="IPR056573">
    <property type="entry name" value="Lectin_L-type_dom"/>
</dbReference>
<keyword evidence="2" id="KW-0430">Lectin</keyword>
<feature type="signal peptide" evidence="1">
    <location>
        <begin position="1"/>
        <end position="33"/>
    </location>
</feature>
<protein>
    <submittedName>
        <fullName evidence="2">Legume lectin domain-containing protein</fullName>
    </submittedName>
</protein>
<dbReference type="OrthoDB" id="3291962at2"/>
<dbReference type="AlphaFoldDB" id="A0A1I2FK59"/>
<dbReference type="STRING" id="35752.SAMN05421541_105484"/>
<dbReference type="InterPro" id="IPR013320">
    <property type="entry name" value="ConA-like_dom_sf"/>
</dbReference>
<keyword evidence="3" id="KW-1185">Reference proteome</keyword>
<dbReference type="Gene3D" id="2.60.120.200">
    <property type="match status" value="1"/>
</dbReference>
<dbReference type="Proteomes" id="UP000199645">
    <property type="component" value="Unassembled WGS sequence"/>
</dbReference>
<dbReference type="InterPro" id="IPR050258">
    <property type="entry name" value="Leguminous_Lectin"/>
</dbReference>
<dbReference type="PANTHER" id="PTHR32401:SF48">
    <property type="entry name" value="LEGUME LECTIN DOMAIN-CONTAINING PROTEIN"/>
    <property type="match status" value="1"/>
</dbReference>
<evidence type="ECO:0000313" key="3">
    <source>
        <dbReference type="Proteomes" id="UP000199645"/>
    </source>
</evidence>
<dbReference type="Pfam" id="PF18483">
    <property type="entry name" value="Lectin_L-type_dom"/>
    <property type="match status" value="1"/>
</dbReference>
<sequence length="250" mass="26464">MRFSRSPRVARGGLWVSAVLSIVAAVNSGGAFAADAEPKYAPPLALNGTASLMWRAGDDERVIRLTDGGYRQAGSAWSTEQVDLTGSFETTFKAHLRSGKRGADGIAFVAQGEGPRALGGWGGGLGYRGIHHSVAVEFDIYRNSPDPSSNHLAVSINGNPDRYESAAESSIPLYGKPFQARVRYDAGHHRLTVHVRALGQGATEELLLDQPVNLAARTGVSSGWVGFTGATGSLTARQDVYEWTVGAPKA</sequence>
<accession>A0A1I2FK59</accession>
<dbReference type="GO" id="GO:0030246">
    <property type="term" value="F:carbohydrate binding"/>
    <property type="evidence" value="ECO:0007669"/>
    <property type="project" value="UniProtKB-KW"/>
</dbReference>
<gene>
    <name evidence="2" type="ORF">SAMN05421541_105484</name>
</gene>
<evidence type="ECO:0000313" key="2">
    <source>
        <dbReference type="EMBL" id="SFF05842.1"/>
    </source>
</evidence>
<dbReference type="PANTHER" id="PTHR32401">
    <property type="entry name" value="CONCANAVALIN A-LIKE LECTIN FAMILY PROTEIN"/>
    <property type="match status" value="1"/>
</dbReference>